<reference evidence="11 12" key="1">
    <citation type="submission" date="2020-08" db="EMBL/GenBank/DDBJ databases">
        <title>Genomic Encyclopedia of Type Strains, Phase III (KMG-III): the genomes of soil and plant-associated and newly described type strains.</title>
        <authorList>
            <person name="Whitman W."/>
        </authorList>
    </citation>
    <scope>NUCLEOTIDE SEQUENCE [LARGE SCALE GENOMIC DNA]</scope>
    <source>
        <strain evidence="11 12">CECT 3302</strain>
    </source>
</reference>
<dbReference type="HAMAP" id="MF_01987">
    <property type="entry name" value="Ribokinase"/>
    <property type="match status" value="1"/>
</dbReference>
<evidence type="ECO:0000256" key="2">
    <source>
        <dbReference type="ARBA" id="ARBA00022723"/>
    </source>
</evidence>
<accession>A0A7W5A6K1</accession>
<feature type="binding site" evidence="9">
    <location>
        <begin position="53"/>
        <end position="57"/>
    </location>
    <ligand>
        <name>substrate</name>
    </ligand>
</feature>
<sequence length="322" mass="33212">MSARHDRDPDGARRRGDVLVIGSISVDVSVSTPHLPKPGETVIGAGVEIGTGGKGANQAVAAARYGARTRIAGCVGDDAFAELALTELGESGVDVSEVLRRNGGTGLAQIRTDASGENDIVVAPLANALVTREQVDEVFSRVAGDTAVLLVQLEIPVDVALHAIRRAHDAGICVILDPAPAFPLPEEMWSSIDIVTPNETEAAAITGEPVDDAAGSEAAAEWFARKGARSSIITRAGGGATLLTDGVTIEYPPHQVRAVDSTAAGDAFAGVLAASIALGMPLPRAVEEAMLAGALTVTRRGALRSIPTKHTIDEFAADREVR</sequence>
<feature type="binding site" evidence="9">
    <location>
        <position position="296"/>
    </location>
    <ligand>
        <name>K(+)</name>
        <dbReference type="ChEBI" id="CHEBI:29103"/>
    </ligand>
</feature>
<comment type="caution">
    <text evidence="9">Lacks conserved residue(s) required for the propagation of feature annotation.</text>
</comment>
<dbReference type="InterPro" id="IPR011611">
    <property type="entry name" value="PfkB_dom"/>
</dbReference>
<comment type="subcellular location">
    <subcellularLocation>
        <location evidence="9">Cytoplasm</location>
    </subcellularLocation>
</comment>
<dbReference type="Gene3D" id="3.40.1190.20">
    <property type="match status" value="1"/>
</dbReference>
<feature type="binding site" evidence="9">
    <location>
        <position position="154"/>
    </location>
    <ligand>
        <name>substrate</name>
    </ligand>
</feature>
<evidence type="ECO:0000256" key="8">
    <source>
        <dbReference type="ARBA" id="ARBA00023277"/>
    </source>
</evidence>
<dbReference type="InterPro" id="IPR011877">
    <property type="entry name" value="Ribokinase"/>
</dbReference>
<evidence type="ECO:0000256" key="4">
    <source>
        <dbReference type="ARBA" id="ARBA00022777"/>
    </source>
</evidence>
<comment type="cofactor">
    <cofactor evidence="9">
        <name>Mg(2+)</name>
        <dbReference type="ChEBI" id="CHEBI:18420"/>
    </cofactor>
    <text evidence="9">Requires a divalent cation, most likely magnesium in vivo, as an electrophilic catalyst to aid phosphoryl group transfer. It is the chelate of the metal and the nucleotide that is the actual substrate.</text>
</comment>
<keyword evidence="3 9" id="KW-0547">Nucleotide-binding</keyword>
<evidence type="ECO:0000256" key="9">
    <source>
        <dbReference type="HAMAP-Rule" id="MF_01987"/>
    </source>
</evidence>
<dbReference type="RefSeq" id="WP_183547780.1">
    <property type="nucleotide sequence ID" value="NZ_BMQT01000005.1"/>
</dbReference>
<protein>
    <recommendedName>
        <fullName evidence="9">Ribokinase</fullName>
        <shortName evidence="9">RK</shortName>
        <ecNumber evidence="9">2.7.1.15</ecNumber>
    </recommendedName>
</protein>
<keyword evidence="5 9" id="KW-0067">ATP-binding</keyword>
<comment type="catalytic activity">
    <reaction evidence="9">
        <text>D-ribose + ATP = D-ribose 5-phosphate + ADP + H(+)</text>
        <dbReference type="Rhea" id="RHEA:13697"/>
        <dbReference type="ChEBI" id="CHEBI:15378"/>
        <dbReference type="ChEBI" id="CHEBI:30616"/>
        <dbReference type="ChEBI" id="CHEBI:47013"/>
        <dbReference type="ChEBI" id="CHEBI:78346"/>
        <dbReference type="ChEBI" id="CHEBI:456216"/>
        <dbReference type="EC" id="2.7.1.15"/>
    </reaction>
</comment>
<dbReference type="InterPro" id="IPR029056">
    <property type="entry name" value="Ribokinase-like"/>
</dbReference>
<dbReference type="Pfam" id="PF00294">
    <property type="entry name" value="PfkB"/>
    <property type="match status" value="1"/>
</dbReference>
<dbReference type="GO" id="GO:0005829">
    <property type="term" value="C:cytosol"/>
    <property type="evidence" value="ECO:0007669"/>
    <property type="project" value="TreeGrafter"/>
</dbReference>
<keyword evidence="9" id="KW-0963">Cytoplasm</keyword>
<dbReference type="CDD" id="cd01174">
    <property type="entry name" value="ribokinase"/>
    <property type="match status" value="1"/>
</dbReference>
<keyword evidence="1 9" id="KW-0808">Transferase</keyword>
<keyword evidence="7 9" id="KW-0630">Potassium</keyword>
<evidence type="ECO:0000256" key="6">
    <source>
        <dbReference type="ARBA" id="ARBA00022842"/>
    </source>
</evidence>
<feature type="binding site" evidence="9">
    <location>
        <position position="198"/>
    </location>
    <ligand>
        <name>ATP</name>
        <dbReference type="ChEBI" id="CHEBI:30616"/>
    </ligand>
</feature>
<dbReference type="EC" id="2.7.1.15" evidence="9"/>
<feature type="binding site" evidence="9">
    <location>
        <begin position="265"/>
        <end position="266"/>
    </location>
    <ligand>
        <name>ATP</name>
        <dbReference type="ChEBI" id="CHEBI:30616"/>
    </ligand>
</feature>
<evidence type="ECO:0000313" key="12">
    <source>
        <dbReference type="Proteomes" id="UP000577707"/>
    </source>
</evidence>
<dbReference type="AlphaFoldDB" id="A0A7W5A6K1"/>
<dbReference type="PRINTS" id="PR00990">
    <property type="entry name" value="RIBOKINASE"/>
</dbReference>
<evidence type="ECO:0000256" key="3">
    <source>
        <dbReference type="ARBA" id="ARBA00022741"/>
    </source>
</evidence>
<proteinExistence type="inferred from homology"/>
<gene>
    <name evidence="9" type="primary">rbsK</name>
    <name evidence="11" type="ORF">FHS12_003590</name>
</gene>
<feature type="active site" description="Proton acceptor" evidence="9">
    <location>
        <position position="266"/>
    </location>
</feature>
<dbReference type="SUPFAM" id="SSF53613">
    <property type="entry name" value="Ribokinase-like"/>
    <property type="match status" value="1"/>
</dbReference>
<feature type="binding site" evidence="9">
    <location>
        <position position="260"/>
    </location>
    <ligand>
        <name>K(+)</name>
        <dbReference type="ChEBI" id="CHEBI:29103"/>
    </ligand>
</feature>
<feature type="binding site" evidence="9">
    <location>
        <position position="266"/>
    </location>
    <ligand>
        <name>substrate</name>
    </ligand>
</feature>
<dbReference type="UniPathway" id="UPA00916">
    <property type="reaction ID" value="UER00889"/>
</dbReference>
<dbReference type="PANTHER" id="PTHR10584">
    <property type="entry name" value="SUGAR KINASE"/>
    <property type="match status" value="1"/>
</dbReference>
<evidence type="ECO:0000259" key="10">
    <source>
        <dbReference type="Pfam" id="PF00294"/>
    </source>
</evidence>
<dbReference type="GO" id="GO:0046872">
    <property type="term" value="F:metal ion binding"/>
    <property type="evidence" value="ECO:0007669"/>
    <property type="project" value="UniProtKB-KW"/>
</dbReference>
<name>A0A7W5A6K1_9ACTN</name>
<dbReference type="InterPro" id="IPR002139">
    <property type="entry name" value="Ribo/fructo_kinase"/>
</dbReference>
<keyword evidence="12" id="KW-1185">Reference proteome</keyword>
<keyword evidence="4 9" id="KW-0418">Kinase</keyword>
<comment type="similarity">
    <text evidence="9">Belongs to the carbohydrate kinase PfkB family. Ribokinase subfamily.</text>
</comment>
<dbReference type="PANTHER" id="PTHR10584:SF166">
    <property type="entry name" value="RIBOKINASE"/>
    <property type="match status" value="1"/>
</dbReference>
<feature type="domain" description="Carbohydrate kinase PfkB" evidence="10">
    <location>
        <begin position="17"/>
        <end position="308"/>
    </location>
</feature>
<comment type="activity regulation">
    <text evidence="9">Activated by a monovalent cation that binds near, but not in, the active site. The most likely occupant of the site in vivo is potassium. Ion binding induces a conformational change that may alter substrate affinity.</text>
</comment>
<dbReference type="Proteomes" id="UP000577707">
    <property type="component" value="Unassembled WGS sequence"/>
</dbReference>
<feature type="binding site" evidence="9">
    <location>
        <position position="301"/>
    </location>
    <ligand>
        <name>K(+)</name>
        <dbReference type="ChEBI" id="CHEBI:29103"/>
    </ligand>
</feature>
<dbReference type="GO" id="GO:0019303">
    <property type="term" value="P:D-ribose catabolic process"/>
    <property type="evidence" value="ECO:0007669"/>
    <property type="project" value="UniProtKB-UniRule"/>
</dbReference>
<dbReference type="GO" id="GO:0004747">
    <property type="term" value="F:ribokinase activity"/>
    <property type="evidence" value="ECO:0007669"/>
    <property type="project" value="UniProtKB-UniRule"/>
</dbReference>
<dbReference type="EMBL" id="JACHXG010000007">
    <property type="protein sequence ID" value="MBB3090632.1"/>
    <property type="molecule type" value="Genomic_DNA"/>
</dbReference>
<keyword evidence="6 9" id="KW-0460">Magnesium</keyword>
<feature type="binding site" evidence="9">
    <location>
        <begin position="25"/>
        <end position="27"/>
    </location>
    <ligand>
        <name>substrate</name>
    </ligand>
</feature>
<comment type="caution">
    <text evidence="11">The sequence shown here is derived from an EMBL/GenBank/DDBJ whole genome shotgun (WGS) entry which is preliminary data.</text>
</comment>
<keyword evidence="8 9" id="KW-0119">Carbohydrate metabolism</keyword>
<evidence type="ECO:0000313" key="11">
    <source>
        <dbReference type="EMBL" id="MBB3090632.1"/>
    </source>
</evidence>
<feature type="binding site" evidence="9">
    <location>
        <position position="262"/>
    </location>
    <ligand>
        <name>K(+)</name>
        <dbReference type="ChEBI" id="CHEBI:29103"/>
    </ligand>
</feature>
<evidence type="ECO:0000256" key="7">
    <source>
        <dbReference type="ARBA" id="ARBA00022958"/>
    </source>
</evidence>
<dbReference type="GO" id="GO:0005524">
    <property type="term" value="F:ATP binding"/>
    <property type="evidence" value="ECO:0007669"/>
    <property type="project" value="UniProtKB-UniRule"/>
</dbReference>
<evidence type="ECO:0000256" key="1">
    <source>
        <dbReference type="ARBA" id="ARBA00022679"/>
    </source>
</evidence>
<comment type="function">
    <text evidence="9">Catalyzes the phosphorylation of ribose at O-5 in a reaction requiring ATP and magnesium. The resulting D-ribose-5-phosphate can then be used either for sythesis of nucleotides, histidine, and tryptophan, or as a component of the pentose phosphate pathway.</text>
</comment>
<organism evidence="11 12">
    <name type="scientific">Nocardioides albus</name>
    <dbReference type="NCBI Taxonomy" id="1841"/>
    <lineage>
        <taxon>Bacteria</taxon>
        <taxon>Bacillati</taxon>
        <taxon>Actinomycetota</taxon>
        <taxon>Actinomycetes</taxon>
        <taxon>Propionibacteriales</taxon>
        <taxon>Nocardioidaceae</taxon>
        <taxon>Nocardioides</taxon>
    </lineage>
</organism>
<feature type="binding site" evidence="9">
    <location>
        <position position="305"/>
    </location>
    <ligand>
        <name>K(+)</name>
        <dbReference type="ChEBI" id="CHEBI:29103"/>
    </ligand>
</feature>
<comment type="pathway">
    <text evidence="9">Carbohydrate metabolism; D-ribose degradation; D-ribose 5-phosphate from beta-D-ribopyranose: step 2/2.</text>
</comment>
<comment type="subunit">
    <text evidence="9">Homodimer.</text>
</comment>
<feature type="binding site" evidence="9">
    <location>
        <position position="299"/>
    </location>
    <ligand>
        <name>K(+)</name>
        <dbReference type="ChEBI" id="CHEBI:29103"/>
    </ligand>
</feature>
<keyword evidence="2 9" id="KW-0479">Metal-binding</keyword>
<evidence type="ECO:0000256" key="5">
    <source>
        <dbReference type="ARBA" id="ARBA00022840"/>
    </source>
</evidence>